<dbReference type="EMBL" id="JAATJA010000005">
    <property type="protein sequence ID" value="NJB69375.1"/>
    <property type="molecule type" value="Genomic_DNA"/>
</dbReference>
<dbReference type="InterPro" id="IPR052521">
    <property type="entry name" value="Cell_div_SPOR-domain"/>
</dbReference>
<feature type="region of interest" description="Disordered" evidence="1">
    <location>
        <begin position="1"/>
        <end position="22"/>
    </location>
</feature>
<gene>
    <name evidence="4" type="ORF">GGQ74_003077</name>
</gene>
<dbReference type="InterPro" id="IPR036680">
    <property type="entry name" value="SPOR-like_sf"/>
</dbReference>
<keyword evidence="2" id="KW-1133">Transmembrane helix</keyword>
<dbReference type="PANTHER" id="PTHR38687:SF1">
    <property type="entry name" value="CELL DIVISION PROTEIN DEDD"/>
    <property type="match status" value="1"/>
</dbReference>
<feature type="transmembrane region" description="Helical" evidence="2">
    <location>
        <begin position="32"/>
        <end position="58"/>
    </location>
</feature>
<evidence type="ECO:0000256" key="1">
    <source>
        <dbReference type="SAM" id="MobiDB-lite"/>
    </source>
</evidence>
<dbReference type="PROSITE" id="PS51724">
    <property type="entry name" value="SPOR"/>
    <property type="match status" value="1"/>
</dbReference>
<feature type="compositionally biased region" description="Basic and acidic residues" evidence="1">
    <location>
        <begin position="100"/>
        <end position="122"/>
    </location>
</feature>
<feature type="compositionally biased region" description="Basic and acidic residues" evidence="1">
    <location>
        <begin position="12"/>
        <end position="22"/>
    </location>
</feature>
<keyword evidence="4" id="KW-0132">Cell division</keyword>
<accession>A0A846QUZ6</accession>
<dbReference type="Gene3D" id="3.30.70.1070">
    <property type="entry name" value="Sporulation related repeat"/>
    <property type="match status" value="1"/>
</dbReference>
<evidence type="ECO:0000313" key="5">
    <source>
        <dbReference type="Proteomes" id="UP000580856"/>
    </source>
</evidence>
<dbReference type="AlphaFoldDB" id="A0A846QUZ6"/>
<dbReference type="GO" id="GO:0032506">
    <property type="term" value="P:cytokinetic process"/>
    <property type="evidence" value="ECO:0007669"/>
    <property type="project" value="TreeGrafter"/>
</dbReference>
<dbReference type="RefSeq" id="WP_167942466.1">
    <property type="nucleotide sequence ID" value="NZ_JAATJA010000005.1"/>
</dbReference>
<keyword evidence="4" id="KW-0131">Cell cycle</keyword>
<evidence type="ECO:0000313" key="4">
    <source>
        <dbReference type="EMBL" id="NJB69375.1"/>
    </source>
</evidence>
<name>A0A846QUZ6_9BACT</name>
<comment type="caution">
    <text evidence="4">The sequence shown here is derived from an EMBL/GenBank/DDBJ whole genome shotgun (WGS) entry which is preliminary data.</text>
</comment>
<proteinExistence type="predicted"/>
<keyword evidence="2" id="KW-0472">Membrane</keyword>
<keyword evidence="5" id="KW-1185">Reference proteome</keyword>
<dbReference type="GO" id="GO:0042834">
    <property type="term" value="F:peptidoglycan binding"/>
    <property type="evidence" value="ECO:0007669"/>
    <property type="project" value="InterPro"/>
</dbReference>
<organism evidence="4 5">
    <name type="scientific">Desulfobaculum xiamenense</name>
    <dbReference type="NCBI Taxonomy" id="995050"/>
    <lineage>
        <taxon>Bacteria</taxon>
        <taxon>Pseudomonadati</taxon>
        <taxon>Thermodesulfobacteriota</taxon>
        <taxon>Desulfovibrionia</taxon>
        <taxon>Desulfovibrionales</taxon>
        <taxon>Desulfovibrionaceae</taxon>
        <taxon>Desulfobaculum</taxon>
    </lineage>
</organism>
<evidence type="ECO:0000259" key="3">
    <source>
        <dbReference type="PROSITE" id="PS51724"/>
    </source>
</evidence>
<dbReference type="Proteomes" id="UP000580856">
    <property type="component" value="Unassembled WGS sequence"/>
</dbReference>
<dbReference type="Pfam" id="PF05036">
    <property type="entry name" value="SPOR"/>
    <property type="match status" value="1"/>
</dbReference>
<evidence type="ECO:0000256" key="2">
    <source>
        <dbReference type="SAM" id="Phobius"/>
    </source>
</evidence>
<dbReference type="GO" id="GO:0032153">
    <property type="term" value="C:cell division site"/>
    <property type="evidence" value="ECO:0007669"/>
    <property type="project" value="TreeGrafter"/>
</dbReference>
<reference evidence="4 5" key="1">
    <citation type="submission" date="2020-03" db="EMBL/GenBank/DDBJ databases">
        <title>Genomic Encyclopedia of Type Strains, Phase IV (KMG-IV): sequencing the most valuable type-strain genomes for metagenomic binning, comparative biology and taxonomic classification.</title>
        <authorList>
            <person name="Goeker M."/>
        </authorList>
    </citation>
    <scope>NUCLEOTIDE SEQUENCE [LARGE SCALE GENOMIC DNA]</scope>
    <source>
        <strain evidence="4 5">DSM 24233</strain>
    </source>
</reference>
<keyword evidence="2" id="KW-0812">Transmembrane</keyword>
<dbReference type="InterPro" id="IPR007730">
    <property type="entry name" value="SPOR-like_dom"/>
</dbReference>
<dbReference type="PANTHER" id="PTHR38687">
    <property type="entry name" value="CELL DIVISION PROTEIN DEDD-RELATED"/>
    <property type="match status" value="1"/>
</dbReference>
<dbReference type="GO" id="GO:0030428">
    <property type="term" value="C:cell septum"/>
    <property type="evidence" value="ECO:0007669"/>
    <property type="project" value="TreeGrafter"/>
</dbReference>
<feature type="domain" description="SPOR" evidence="3">
    <location>
        <begin position="153"/>
        <end position="232"/>
    </location>
</feature>
<dbReference type="SUPFAM" id="SSF110997">
    <property type="entry name" value="Sporulation related repeat"/>
    <property type="match status" value="1"/>
</dbReference>
<feature type="region of interest" description="Disordered" evidence="1">
    <location>
        <begin position="100"/>
        <end position="149"/>
    </location>
</feature>
<protein>
    <submittedName>
        <fullName evidence="4">Cell division protein FtsN</fullName>
    </submittedName>
</protein>
<sequence length="238" mass="26521">MPLSLKLNGNDSKNEPREKDTVKEPKRYTVTFSLAGLVSLSVLTLVALSWIFILGVLVGRGYKPEKAVPELERIMPQAEEQAPATPEVIKPEELNFYSELSRKPEEAQESRPEKPAVKKAPERPAPVKPEPVRETAKPAPAPEQKPVHVVTPAEESYRYAYQVASLKDLKAARQFQDKLARAGLSSRIEKADAKGTTWHRVIVSFQGTPEDTRDLKAKLGQLGIEKPLLKEKTLVKAR</sequence>